<evidence type="ECO:0000313" key="1">
    <source>
        <dbReference type="EMBL" id="CAG8809265.1"/>
    </source>
</evidence>
<proteinExistence type="predicted"/>
<dbReference type="EMBL" id="CAJVQC010069906">
    <property type="protein sequence ID" value="CAG8809265.1"/>
    <property type="molecule type" value="Genomic_DNA"/>
</dbReference>
<name>A0ACA9RST6_9GLOM</name>
<dbReference type="Proteomes" id="UP000789920">
    <property type="component" value="Unassembled WGS sequence"/>
</dbReference>
<organism evidence="1 2">
    <name type="scientific">Racocetra persica</name>
    <dbReference type="NCBI Taxonomy" id="160502"/>
    <lineage>
        <taxon>Eukaryota</taxon>
        <taxon>Fungi</taxon>
        <taxon>Fungi incertae sedis</taxon>
        <taxon>Mucoromycota</taxon>
        <taxon>Glomeromycotina</taxon>
        <taxon>Glomeromycetes</taxon>
        <taxon>Diversisporales</taxon>
        <taxon>Gigasporaceae</taxon>
        <taxon>Racocetra</taxon>
    </lineage>
</organism>
<keyword evidence="2" id="KW-1185">Reference proteome</keyword>
<gene>
    <name evidence="1" type="ORF">RPERSI_LOCUS22825</name>
</gene>
<sequence length="221" mass="26033">YTTQMLEYDISSYQYKMVKWLANIITNRNDDKIFLRLIPQPWKDELRFCLYTEITIGIHSDIIRRIFFDKMEEEGFKNDVNVTLTFLSSTNLFETYASSCFDGRGKLLLKAFAKVIKDDDGKLVYSKFARKIFMKISPRDIVSVFNDNGFDGIQSDDFSFDLIRKFLDYAKSSSIFKHLVKKAFSEISGSDIDIIRKQLYGSFYNYSEKRRLDLYNRLVSN</sequence>
<accession>A0ACA9RST6</accession>
<comment type="caution">
    <text evidence="1">The sequence shown here is derived from an EMBL/GenBank/DDBJ whole genome shotgun (WGS) entry which is preliminary data.</text>
</comment>
<evidence type="ECO:0000313" key="2">
    <source>
        <dbReference type="Proteomes" id="UP000789920"/>
    </source>
</evidence>
<feature type="non-terminal residue" evidence="1">
    <location>
        <position position="1"/>
    </location>
</feature>
<protein>
    <submittedName>
        <fullName evidence="1">3757_t:CDS:1</fullName>
    </submittedName>
</protein>
<reference evidence="1" key="1">
    <citation type="submission" date="2021-06" db="EMBL/GenBank/DDBJ databases">
        <authorList>
            <person name="Kallberg Y."/>
            <person name="Tangrot J."/>
            <person name="Rosling A."/>
        </authorList>
    </citation>
    <scope>NUCLEOTIDE SEQUENCE</scope>
    <source>
        <strain evidence="1">MA461A</strain>
    </source>
</reference>